<comment type="similarity">
    <text evidence="1 7">Belongs to the mandelate racemase/muconate lactonizing enzyme family.</text>
</comment>
<dbReference type="Gene3D" id="3.30.390.10">
    <property type="entry name" value="Enolase-like, N-terminal domain"/>
    <property type="match status" value="1"/>
</dbReference>
<evidence type="ECO:0000259" key="8">
    <source>
        <dbReference type="SMART" id="SM00922"/>
    </source>
</evidence>
<comment type="cofactor">
    <cofactor evidence="6 7">
        <name>Mg(2+)</name>
        <dbReference type="ChEBI" id="CHEBI:18420"/>
    </cofactor>
    <text evidence="6 7">Binds 1 Mg(2+) ion per subunit.</text>
</comment>
<gene>
    <name evidence="9" type="ORF">EM6_1253</name>
</gene>
<dbReference type="SFLD" id="SFLDS00001">
    <property type="entry name" value="Enolase"/>
    <property type="match status" value="1"/>
</dbReference>
<feature type="active site" description="Proton acceptor; specific for (S)-substrate epimerization" evidence="5">
    <location>
        <position position="238"/>
    </location>
</feature>
<dbReference type="AlphaFoldDB" id="A0A3G9G8L3"/>
<dbReference type="InterPro" id="IPR013342">
    <property type="entry name" value="Mandelate_racemase_C"/>
</dbReference>
<dbReference type="SFLD" id="SFLDG00180">
    <property type="entry name" value="muconate_cycloisomerase"/>
    <property type="match status" value="1"/>
</dbReference>
<dbReference type="Pfam" id="PF02746">
    <property type="entry name" value="MR_MLE_N"/>
    <property type="match status" value="1"/>
</dbReference>
<protein>
    <recommendedName>
        <fullName evidence="7">Dipeptide epimerase</fullName>
        <ecNumber evidence="7">5.1.1.-</ecNumber>
    </recommendedName>
</protein>
<reference evidence="10" key="2">
    <citation type="journal article" date="2017" name="Plant Physiol. Biochem.">
        <title>Differential oxidative and antioxidative response of duckweed Lemna minor toward plant growth promoting/inhibiting bacteria.</title>
        <authorList>
            <person name="Ishizawa H."/>
            <person name="Kuroda M."/>
            <person name="Morikawa M."/>
            <person name="Ike M."/>
        </authorList>
    </citation>
    <scope>NUCLEOTIDE SEQUENCE [LARGE SCALE GENOMIC DNA]</scope>
    <source>
        <strain evidence="10">M6</strain>
    </source>
</reference>
<name>A0A3G9G8L3_9CAUL</name>
<feature type="domain" description="Mandelate racemase/muconate lactonizing enzyme C-terminal" evidence="8">
    <location>
        <begin position="123"/>
        <end position="214"/>
    </location>
</feature>
<dbReference type="Gene3D" id="3.20.20.120">
    <property type="entry name" value="Enolase-like C-terminal domain"/>
    <property type="match status" value="1"/>
</dbReference>
<reference evidence="10" key="1">
    <citation type="journal article" date="2017" name="Biotechnol. Biofuels">
        <title>Evaluation of environmental bacterial communities as a factor affecting the growth of duckweed Lemna minor.</title>
        <authorList>
            <person name="Ishizawa H."/>
            <person name="Kuroda M."/>
            <person name="Morikawa M."/>
            <person name="Ike M."/>
        </authorList>
    </citation>
    <scope>NUCLEOTIDE SEQUENCE [LARGE SCALE GENOMIC DNA]</scope>
    <source>
        <strain evidence="10">M6</strain>
    </source>
</reference>
<dbReference type="InterPro" id="IPR034593">
    <property type="entry name" value="DgoD-like"/>
</dbReference>
<dbReference type="EMBL" id="AP018827">
    <property type="protein sequence ID" value="BBF80668.1"/>
    <property type="molecule type" value="Genomic_DNA"/>
</dbReference>
<dbReference type="PROSITE" id="PS00909">
    <property type="entry name" value="MR_MLE_2"/>
    <property type="match status" value="1"/>
</dbReference>
<dbReference type="NCBIfam" id="NF042940">
    <property type="entry name" value="racemase_DgcA"/>
    <property type="match status" value="1"/>
</dbReference>
<keyword evidence="4 7" id="KW-0413">Isomerase</keyword>
<dbReference type="SUPFAM" id="SSF51604">
    <property type="entry name" value="Enolase C-terminal domain-like"/>
    <property type="match status" value="1"/>
</dbReference>
<dbReference type="Pfam" id="PF13378">
    <property type="entry name" value="MR_MLE_C"/>
    <property type="match status" value="1"/>
</dbReference>
<dbReference type="SUPFAM" id="SSF54826">
    <property type="entry name" value="Enolase N-terminal domain-like"/>
    <property type="match status" value="1"/>
</dbReference>
<dbReference type="InterPro" id="IPR029017">
    <property type="entry name" value="Enolase-like_N"/>
</dbReference>
<dbReference type="InterPro" id="IPR036849">
    <property type="entry name" value="Enolase-like_C_sf"/>
</dbReference>
<evidence type="ECO:0000256" key="7">
    <source>
        <dbReference type="RuleBase" id="RU366006"/>
    </source>
</evidence>
<evidence type="ECO:0000256" key="5">
    <source>
        <dbReference type="PIRSR" id="PIRSR634603-1"/>
    </source>
</evidence>
<feature type="binding site" evidence="6">
    <location>
        <position position="216"/>
    </location>
    <ligand>
        <name>Mg(2+)</name>
        <dbReference type="ChEBI" id="CHEBI:18420"/>
    </ligand>
</feature>
<evidence type="ECO:0000256" key="6">
    <source>
        <dbReference type="PIRSR" id="PIRSR634603-3"/>
    </source>
</evidence>
<evidence type="ECO:0000313" key="9">
    <source>
        <dbReference type="EMBL" id="BBF80668.1"/>
    </source>
</evidence>
<accession>A0A3G9G8L3</accession>
<sequence length="319" mass="33800">MHLTCRSEAWPIAGRFTIARGSKTEAHVIYVEVTDGTHRGHGEAVPYARYGETVEGALAALDAARADIEAGQIPDLTGAAANALDCALWDLRAKASGVPAWKAAGLRSFSPLKTAYTLSLDTPEAMGAQAAANARRPLLKLKIGGPDDLSRVEAVRRNAPKTRLIVDANEGLTLDSLKALAPELQRLGVVLIEQPLKAGEDDALEGYKCPVPLCADESLHTRAELERCARLYDAVNIKLDKTGGLTEALALKQAAQAKGLRIMVGCMVATSLSMAPAMIVAQGADFVDLDGPLLLAKDREHGLKVTGSMLEPPEPALWG</sequence>
<dbReference type="GO" id="GO:0016855">
    <property type="term" value="F:racemase and epimerase activity, acting on amino acids and derivatives"/>
    <property type="evidence" value="ECO:0007669"/>
    <property type="project" value="UniProtKB-UniRule"/>
</dbReference>
<feature type="binding site" evidence="6">
    <location>
        <position position="167"/>
    </location>
    <ligand>
        <name>Mg(2+)</name>
        <dbReference type="ChEBI" id="CHEBI:18420"/>
    </ligand>
</feature>
<dbReference type="RefSeq" id="WP_126421138.1">
    <property type="nucleotide sequence ID" value="NZ_AP018827.1"/>
</dbReference>
<organism evidence="9 10">
    <name type="scientific">Asticcacaulis excentricus</name>
    <dbReference type="NCBI Taxonomy" id="78587"/>
    <lineage>
        <taxon>Bacteria</taxon>
        <taxon>Pseudomonadati</taxon>
        <taxon>Pseudomonadota</taxon>
        <taxon>Alphaproteobacteria</taxon>
        <taxon>Caulobacterales</taxon>
        <taxon>Caulobacteraceae</taxon>
        <taxon>Asticcacaulis</taxon>
    </lineage>
</organism>
<evidence type="ECO:0000256" key="1">
    <source>
        <dbReference type="ARBA" id="ARBA00008031"/>
    </source>
</evidence>
<evidence type="ECO:0000256" key="3">
    <source>
        <dbReference type="ARBA" id="ARBA00022842"/>
    </source>
</evidence>
<dbReference type="CDD" id="cd03319">
    <property type="entry name" value="L-Ala-DL-Glu_epimerase"/>
    <property type="match status" value="1"/>
</dbReference>
<dbReference type="PANTHER" id="PTHR48080">
    <property type="entry name" value="D-GALACTONATE DEHYDRATASE-RELATED"/>
    <property type="match status" value="1"/>
</dbReference>
<dbReference type="GO" id="GO:0009063">
    <property type="term" value="P:amino acid catabolic process"/>
    <property type="evidence" value="ECO:0007669"/>
    <property type="project" value="InterPro"/>
</dbReference>
<dbReference type="InterPro" id="IPR013341">
    <property type="entry name" value="Mandelate_racemase_N_dom"/>
</dbReference>
<dbReference type="InterPro" id="IPR034603">
    <property type="entry name" value="Dipeptide_epimerase"/>
</dbReference>
<keyword evidence="2 6" id="KW-0479">Metal-binding</keyword>
<dbReference type="GO" id="GO:0000287">
    <property type="term" value="F:magnesium ion binding"/>
    <property type="evidence" value="ECO:0007669"/>
    <property type="project" value="UniProtKB-ARBA"/>
</dbReference>
<dbReference type="SMART" id="SM00922">
    <property type="entry name" value="MR_MLE"/>
    <property type="match status" value="1"/>
</dbReference>
<feature type="active site" description="Proton acceptor; specific for (R)-substrate epimerization" evidence="5">
    <location>
        <position position="142"/>
    </location>
</feature>
<evidence type="ECO:0000256" key="2">
    <source>
        <dbReference type="ARBA" id="ARBA00022723"/>
    </source>
</evidence>
<dbReference type="OrthoDB" id="9782675at2"/>
<proteinExistence type="inferred from homology"/>
<dbReference type="SFLD" id="SFLDF00010">
    <property type="entry name" value="dipeptide_epimerase"/>
    <property type="match status" value="1"/>
</dbReference>
<dbReference type="PANTHER" id="PTHR48080:SF3">
    <property type="entry name" value="ENOLASE SUPERFAMILY MEMBER DDB_G0284701"/>
    <property type="match status" value="1"/>
</dbReference>
<dbReference type="InterPro" id="IPR018110">
    <property type="entry name" value="Mandel_Rmase/mucon_lact_enz_CS"/>
</dbReference>
<keyword evidence="3 6" id="KW-0460">Magnesium</keyword>
<evidence type="ECO:0000313" key="10">
    <source>
        <dbReference type="Proteomes" id="UP000278756"/>
    </source>
</evidence>
<dbReference type="EC" id="5.1.1.-" evidence="7"/>
<dbReference type="InterPro" id="IPR029065">
    <property type="entry name" value="Enolase_C-like"/>
</dbReference>
<dbReference type="Proteomes" id="UP000278756">
    <property type="component" value="Chromosome 1"/>
</dbReference>
<feature type="binding site" evidence="6">
    <location>
        <position position="193"/>
    </location>
    <ligand>
        <name>Mg(2+)</name>
        <dbReference type="ChEBI" id="CHEBI:18420"/>
    </ligand>
</feature>
<evidence type="ECO:0000256" key="4">
    <source>
        <dbReference type="ARBA" id="ARBA00023235"/>
    </source>
</evidence>